<dbReference type="Proteomes" id="UP000054560">
    <property type="component" value="Unassembled WGS sequence"/>
</dbReference>
<evidence type="ECO:0000313" key="1">
    <source>
        <dbReference type="EMBL" id="KNC83055.1"/>
    </source>
</evidence>
<dbReference type="EMBL" id="KQ241868">
    <property type="protein sequence ID" value="KNC83055.1"/>
    <property type="molecule type" value="Genomic_DNA"/>
</dbReference>
<evidence type="ECO:0000313" key="2">
    <source>
        <dbReference type="Proteomes" id="UP000054560"/>
    </source>
</evidence>
<organism evidence="1 2">
    <name type="scientific">Sphaeroforma arctica JP610</name>
    <dbReference type="NCBI Taxonomy" id="667725"/>
    <lineage>
        <taxon>Eukaryota</taxon>
        <taxon>Ichthyosporea</taxon>
        <taxon>Ichthyophonida</taxon>
        <taxon>Sphaeroforma</taxon>
    </lineage>
</organism>
<dbReference type="GeneID" id="25905177"/>
<reference evidence="1 2" key="1">
    <citation type="submission" date="2011-02" db="EMBL/GenBank/DDBJ databases">
        <title>The Genome Sequence of Sphaeroforma arctica JP610.</title>
        <authorList>
            <consortium name="The Broad Institute Genome Sequencing Platform"/>
            <person name="Russ C."/>
            <person name="Cuomo C."/>
            <person name="Young S.K."/>
            <person name="Zeng Q."/>
            <person name="Gargeya S."/>
            <person name="Alvarado L."/>
            <person name="Berlin A."/>
            <person name="Chapman S.B."/>
            <person name="Chen Z."/>
            <person name="Freedman E."/>
            <person name="Gellesch M."/>
            <person name="Goldberg J."/>
            <person name="Griggs A."/>
            <person name="Gujja S."/>
            <person name="Heilman E."/>
            <person name="Heiman D."/>
            <person name="Howarth C."/>
            <person name="Mehta T."/>
            <person name="Neiman D."/>
            <person name="Pearson M."/>
            <person name="Roberts A."/>
            <person name="Saif S."/>
            <person name="Shea T."/>
            <person name="Shenoy N."/>
            <person name="Sisk P."/>
            <person name="Stolte C."/>
            <person name="Sykes S."/>
            <person name="White J."/>
            <person name="Yandava C."/>
            <person name="Burger G."/>
            <person name="Gray M.W."/>
            <person name="Holland P.W.H."/>
            <person name="King N."/>
            <person name="Lang F.B.F."/>
            <person name="Roger A.J."/>
            <person name="Ruiz-Trillo I."/>
            <person name="Haas B."/>
            <person name="Nusbaum C."/>
            <person name="Birren B."/>
        </authorList>
    </citation>
    <scope>NUCLEOTIDE SEQUENCE [LARGE SCALE GENOMIC DNA]</scope>
    <source>
        <strain evidence="1 2">JP610</strain>
    </source>
</reference>
<gene>
    <name evidence="1" type="ORF">SARC_04673</name>
</gene>
<keyword evidence="2" id="KW-1185">Reference proteome</keyword>
<accession>A0A0L0G1T9</accession>
<name>A0A0L0G1T9_9EUKA</name>
<dbReference type="AlphaFoldDB" id="A0A0L0G1T9"/>
<sequence>MPRANFLQALYDTADDCFANINACNFVTTHVDDIRKSLEDSLDRVLEDRGIDMMQFSELNDAFQQAQKKWRTKAKNTVAAATQELFDVFEMGGTIKPSIPNLESAIKTLAILISPDNPKLKITYRDQMKNDPRGPKACRDNLSVALMTLRESLLRLWSLVKRYNFAGKLIGPKLERLVDLRDIPRTQETTWLIRGIREIRLDGEREALDHAERMERMREVERAYEERLRKVIGVDATDENGNYFVDLTGMKDTVPLLVGHDVSEPANPLYQEWQRVNRKRGKRNQDSLRWSDFKRQKKERASIQAIELSD</sequence>
<dbReference type="RefSeq" id="XP_014156957.1">
    <property type="nucleotide sequence ID" value="XM_014301482.1"/>
</dbReference>
<protein>
    <submittedName>
        <fullName evidence="1">Uncharacterized protein</fullName>
    </submittedName>
</protein>
<proteinExistence type="predicted"/>